<dbReference type="Proteomes" id="UP000076268">
    <property type="component" value="Unassembled WGS sequence"/>
</dbReference>
<dbReference type="AlphaFoldDB" id="A0A154BUT6"/>
<dbReference type="STRING" id="1794912.AXX12_05550"/>
<organism evidence="2 3">
    <name type="scientific">Anaerosporomusa subterranea</name>
    <dbReference type="NCBI Taxonomy" id="1794912"/>
    <lineage>
        <taxon>Bacteria</taxon>
        <taxon>Bacillati</taxon>
        <taxon>Bacillota</taxon>
        <taxon>Negativicutes</taxon>
        <taxon>Acetonemataceae</taxon>
        <taxon>Anaerosporomusa</taxon>
    </lineage>
</organism>
<reference evidence="2 3" key="1">
    <citation type="submission" date="2016-02" db="EMBL/GenBank/DDBJ databases">
        <title>Anaerosporomusa subterraneum gen. nov., sp. nov., a spore-forming obligate anaerobe isolated from saprolite.</title>
        <authorList>
            <person name="Choi J.K."/>
            <person name="Shah M."/>
            <person name="Yee N."/>
        </authorList>
    </citation>
    <scope>NUCLEOTIDE SEQUENCE [LARGE SCALE GENOMIC DNA]</scope>
    <source>
        <strain evidence="2 3">RU4</strain>
    </source>
</reference>
<dbReference type="SMART" id="SM00471">
    <property type="entry name" value="HDc"/>
    <property type="match status" value="1"/>
</dbReference>
<evidence type="ECO:0000313" key="2">
    <source>
        <dbReference type="EMBL" id="KYZ77570.1"/>
    </source>
</evidence>
<dbReference type="EMBL" id="LSGP01000013">
    <property type="protein sequence ID" value="KYZ77570.1"/>
    <property type="molecule type" value="Genomic_DNA"/>
</dbReference>
<keyword evidence="2" id="KW-0378">Hydrolase</keyword>
<accession>A0A154BUT6</accession>
<dbReference type="SUPFAM" id="SSF109604">
    <property type="entry name" value="HD-domain/PDEase-like"/>
    <property type="match status" value="1"/>
</dbReference>
<name>A0A154BUT6_ANASB</name>
<dbReference type="InterPro" id="IPR003607">
    <property type="entry name" value="HD/PDEase_dom"/>
</dbReference>
<comment type="caution">
    <text evidence="2">The sequence shown here is derived from an EMBL/GenBank/DDBJ whole genome shotgun (WGS) entry which is preliminary data.</text>
</comment>
<evidence type="ECO:0000259" key="1">
    <source>
        <dbReference type="PROSITE" id="PS51831"/>
    </source>
</evidence>
<gene>
    <name evidence="2" type="ORF">AXX12_05550</name>
</gene>
<dbReference type="CDD" id="cd00077">
    <property type="entry name" value="HDc"/>
    <property type="match status" value="1"/>
</dbReference>
<dbReference type="OrthoDB" id="247014at2"/>
<keyword evidence="3" id="KW-1185">Reference proteome</keyword>
<protein>
    <submittedName>
        <fullName evidence="2">Phosphohydrolase</fullName>
    </submittedName>
</protein>
<dbReference type="InterPro" id="IPR006674">
    <property type="entry name" value="HD_domain"/>
</dbReference>
<dbReference type="RefSeq" id="WP_066240154.1">
    <property type="nucleotide sequence ID" value="NZ_LSGP01000013.1"/>
</dbReference>
<proteinExistence type="predicted"/>
<sequence length="221" mass="24955">MSIVTVDQLKQDHEVSVYLASSTQYLSEMGYTEHGKRHASIVSHLAEKVLRDIRFSDRECELAAIAGYLHDIANLINRYNHGGMGAVMAYQILARLRMPPEEIALVISAIGNHEEERGHSVNPVAAALILADKSDVHRGRVTNTDFAKFDIHDRVNYAAESSSLTVDRDCRTIRLELTINTQICPVMEYFEIFLGRMIMCRRAAEFLKYRFGLIINGNSLL</sequence>
<feature type="domain" description="HD" evidence="1">
    <location>
        <begin position="31"/>
        <end position="137"/>
    </location>
</feature>
<dbReference type="Gene3D" id="1.10.3210.10">
    <property type="entry name" value="Hypothetical protein af1432"/>
    <property type="match status" value="1"/>
</dbReference>
<dbReference type="PROSITE" id="PS51831">
    <property type="entry name" value="HD"/>
    <property type="match status" value="1"/>
</dbReference>
<evidence type="ECO:0000313" key="3">
    <source>
        <dbReference type="Proteomes" id="UP000076268"/>
    </source>
</evidence>
<dbReference type="GO" id="GO:0016787">
    <property type="term" value="F:hydrolase activity"/>
    <property type="evidence" value="ECO:0007669"/>
    <property type="project" value="UniProtKB-KW"/>
</dbReference>